<accession>A0A846WQL7</accession>
<dbReference type="PROSITE" id="PS51257">
    <property type="entry name" value="PROKAR_LIPOPROTEIN"/>
    <property type="match status" value="1"/>
</dbReference>
<dbReference type="Proteomes" id="UP000563898">
    <property type="component" value="Unassembled WGS sequence"/>
</dbReference>
<evidence type="ECO:0008006" key="5">
    <source>
        <dbReference type="Google" id="ProtNLM"/>
    </source>
</evidence>
<evidence type="ECO:0000256" key="2">
    <source>
        <dbReference type="SAM" id="SignalP"/>
    </source>
</evidence>
<reference evidence="3 4" key="1">
    <citation type="submission" date="2020-04" db="EMBL/GenBank/DDBJ databases">
        <title>MicrobeNet Type strains.</title>
        <authorList>
            <person name="Nicholson A.C."/>
        </authorList>
    </citation>
    <scope>NUCLEOTIDE SEQUENCE [LARGE SCALE GENOMIC DNA]</scope>
    <source>
        <strain evidence="3 4">ATCC BAA-14</strain>
    </source>
</reference>
<evidence type="ECO:0000256" key="1">
    <source>
        <dbReference type="SAM" id="MobiDB-lite"/>
    </source>
</evidence>
<feature type="compositionally biased region" description="Low complexity" evidence="1">
    <location>
        <begin position="202"/>
        <end position="215"/>
    </location>
</feature>
<feature type="region of interest" description="Disordered" evidence="1">
    <location>
        <begin position="186"/>
        <end position="224"/>
    </location>
</feature>
<comment type="caution">
    <text evidence="3">The sequence shown here is derived from an EMBL/GenBank/DDBJ whole genome shotgun (WGS) entry which is preliminary data.</text>
</comment>
<dbReference type="RefSeq" id="WP_035728228.1">
    <property type="nucleotide sequence ID" value="NZ_JAAXPC010000013.1"/>
</dbReference>
<evidence type="ECO:0000313" key="4">
    <source>
        <dbReference type="Proteomes" id="UP000563898"/>
    </source>
</evidence>
<feature type="signal peptide" evidence="2">
    <location>
        <begin position="1"/>
        <end position="25"/>
    </location>
</feature>
<dbReference type="EMBL" id="JAAXPC010000013">
    <property type="protein sequence ID" value="NKY03855.1"/>
    <property type="molecule type" value="Genomic_DNA"/>
</dbReference>
<protein>
    <recommendedName>
        <fullName evidence="5">Lipoprotein</fullName>
    </recommendedName>
</protein>
<organism evidence="3 4">
    <name type="scientific">Gordonia polyisoprenivorans</name>
    <dbReference type="NCBI Taxonomy" id="84595"/>
    <lineage>
        <taxon>Bacteria</taxon>
        <taxon>Bacillati</taxon>
        <taxon>Actinomycetota</taxon>
        <taxon>Actinomycetes</taxon>
        <taxon>Mycobacteriales</taxon>
        <taxon>Gordoniaceae</taxon>
        <taxon>Gordonia</taxon>
    </lineage>
</organism>
<sequence length="224" mass="22660">MTASRRWGALCVLAVIATICGCDTATPPSRMSASSVQRESLRLDPRECARTPPTGAIDRVAYDLRFTRGRMLVAVSPSGGTGRCYSFAKSGNASPEVPPDSLLFTFSGPGTDGAQLEFLAGDLTGGGPPPVAGTPAPGPLTGPITSLVGVSVHGVYSSSATCRLAVTAMSSTLAAGHFTCPDATASPANPFSPNDEGPFDGPSAPATPSDADAATLSGWFELTP</sequence>
<name>A0A846WQL7_9ACTN</name>
<gene>
    <name evidence="3" type="ORF">HGA05_19990</name>
</gene>
<proteinExistence type="predicted"/>
<dbReference type="AlphaFoldDB" id="A0A846WQL7"/>
<feature type="chain" id="PRO_5032311971" description="Lipoprotein" evidence="2">
    <location>
        <begin position="26"/>
        <end position="224"/>
    </location>
</feature>
<evidence type="ECO:0000313" key="3">
    <source>
        <dbReference type="EMBL" id="NKY03855.1"/>
    </source>
</evidence>
<keyword evidence="2" id="KW-0732">Signal</keyword>